<reference evidence="2 4" key="1">
    <citation type="submission" date="2016-06" db="EMBL/GenBank/DDBJ databases">
        <authorList>
            <person name="Kjaerup R.B."/>
            <person name="Dalgaard T.S."/>
            <person name="Juul-Madsen H.R."/>
        </authorList>
    </citation>
    <scope>NUCLEOTIDE SEQUENCE [LARGE SCALE GENOMIC DNA]</scope>
    <source>
        <strain evidence="2 4">DSM 43363</strain>
    </source>
</reference>
<dbReference type="EMBL" id="CP109071">
    <property type="protein sequence ID" value="WSA33409.1"/>
    <property type="molecule type" value="Genomic_DNA"/>
</dbReference>
<dbReference type="AlphaFoldDB" id="A0A1C6U4J1"/>
<sequence>MTTGAPTPAGRPPAHEHRARVELPEWMREPTPPRLTIGRRVSELVERLPALREARLSLWRWRDRTRWSESHPRITAVVSFFVVAAVATVLVTGALYLFHLIMLGEV</sequence>
<dbReference type="RefSeq" id="WP_245715667.1">
    <property type="nucleotide sequence ID" value="NZ_CP109071.1"/>
</dbReference>
<evidence type="ECO:0000313" key="4">
    <source>
        <dbReference type="Proteomes" id="UP000199343"/>
    </source>
</evidence>
<evidence type="ECO:0000313" key="3">
    <source>
        <dbReference type="EMBL" id="WSA33409.1"/>
    </source>
</evidence>
<dbReference type="EMBL" id="FMIC01000002">
    <property type="protein sequence ID" value="SCL48831.1"/>
    <property type="molecule type" value="Genomic_DNA"/>
</dbReference>
<gene>
    <name evidence="2" type="ORF">GA0070608_0439</name>
    <name evidence="3" type="ORF">OIE14_04940</name>
</gene>
<dbReference type="STRING" id="47871.GA0070608_0439"/>
<evidence type="ECO:0000313" key="2">
    <source>
        <dbReference type="EMBL" id="SCL48831.1"/>
    </source>
</evidence>
<dbReference type="Proteomes" id="UP001334804">
    <property type="component" value="Chromosome"/>
</dbReference>
<evidence type="ECO:0000256" key="1">
    <source>
        <dbReference type="SAM" id="Phobius"/>
    </source>
</evidence>
<evidence type="ECO:0000313" key="5">
    <source>
        <dbReference type="Proteomes" id="UP001334804"/>
    </source>
</evidence>
<organism evidence="2 4">
    <name type="scientific">Micromonospora peucetia</name>
    <dbReference type="NCBI Taxonomy" id="47871"/>
    <lineage>
        <taxon>Bacteria</taxon>
        <taxon>Bacillati</taxon>
        <taxon>Actinomycetota</taxon>
        <taxon>Actinomycetes</taxon>
        <taxon>Micromonosporales</taxon>
        <taxon>Micromonosporaceae</taxon>
        <taxon>Micromonospora</taxon>
    </lineage>
</organism>
<keyword evidence="5" id="KW-1185">Reference proteome</keyword>
<keyword evidence="1" id="KW-1133">Transmembrane helix</keyword>
<reference evidence="3 5" key="2">
    <citation type="submission" date="2022-10" db="EMBL/GenBank/DDBJ databases">
        <title>The complete genomes of actinobacterial strains from the NBC collection.</title>
        <authorList>
            <person name="Joergensen T.S."/>
            <person name="Alvarez Arevalo M."/>
            <person name="Sterndorff E.B."/>
            <person name="Faurdal D."/>
            <person name="Vuksanovic O."/>
            <person name="Mourched A.-S."/>
            <person name="Charusanti P."/>
            <person name="Shaw S."/>
            <person name="Blin K."/>
            <person name="Weber T."/>
        </authorList>
    </citation>
    <scope>NUCLEOTIDE SEQUENCE [LARGE SCALE GENOMIC DNA]</scope>
    <source>
        <strain evidence="3 5">NBC 01809</strain>
    </source>
</reference>
<name>A0A1C6U4J1_9ACTN</name>
<proteinExistence type="predicted"/>
<accession>A0A1C6U4J1</accession>
<dbReference type="Proteomes" id="UP000199343">
    <property type="component" value="Unassembled WGS sequence"/>
</dbReference>
<feature type="transmembrane region" description="Helical" evidence="1">
    <location>
        <begin position="74"/>
        <end position="98"/>
    </location>
</feature>
<protein>
    <submittedName>
        <fullName evidence="2">Uncharacterized protein</fullName>
    </submittedName>
</protein>
<keyword evidence="1" id="KW-0812">Transmembrane</keyword>
<keyword evidence="1" id="KW-0472">Membrane</keyword>